<dbReference type="AlphaFoldDB" id="A0A921DX50"/>
<proteinExistence type="predicted"/>
<dbReference type="EMBL" id="DYYI01000058">
    <property type="protein sequence ID" value="HJE19787.1"/>
    <property type="molecule type" value="Genomic_DNA"/>
</dbReference>
<evidence type="ECO:0000313" key="1">
    <source>
        <dbReference type="EMBL" id="HJE19787.1"/>
    </source>
</evidence>
<organism evidence="1 2">
    <name type="scientific">Aliicoccus persicus</name>
    <dbReference type="NCBI Taxonomy" id="930138"/>
    <lineage>
        <taxon>Bacteria</taxon>
        <taxon>Bacillati</taxon>
        <taxon>Bacillota</taxon>
        <taxon>Bacilli</taxon>
        <taxon>Bacillales</taxon>
        <taxon>Staphylococcaceae</taxon>
        <taxon>Aliicoccus</taxon>
    </lineage>
</organism>
<dbReference type="Proteomes" id="UP000763505">
    <property type="component" value="Unassembled WGS sequence"/>
</dbReference>
<reference evidence="1" key="1">
    <citation type="journal article" date="2021" name="PeerJ">
        <title>Extensive microbial diversity within the chicken gut microbiome revealed by metagenomics and culture.</title>
        <authorList>
            <person name="Gilroy R."/>
            <person name="Ravi A."/>
            <person name="Getino M."/>
            <person name="Pursley I."/>
            <person name="Horton D.L."/>
            <person name="Alikhan N.F."/>
            <person name="Baker D."/>
            <person name="Gharbi K."/>
            <person name="Hall N."/>
            <person name="Watson M."/>
            <person name="Adriaenssens E.M."/>
            <person name="Foster-Nyarko E."/>
            <person name="Jarju S."/>
            <person name="Secka A."/>
            <person name="Antonio M."/>
            <person name="Oren A."/>
            <person name="Chaudhuri R.R."/>
            <person name="La Ragione R."/>
            <person name="Hildebrand F."/>
            <person name="Pallen M.J."/>
        </authorList>
    </citation>
    <scope>NUCLEOTIDE SEQUENCE</scope>
    <source>
        <strain evidence="1">6019</strain>
    </source>
</reference>
<evidence type="ECO:0000313" key="2">
    <source>
        <dbReference type="Proteomes" id="UP000763505"/>
    </source>
</evidence>
<gene>
    <name evidence="1" type="ORF">K8V35_05495</name>
</gene>
<accession>A0A921DX50</accession>
<comment type="caution">
    <text evidence="1">The sequence shown here is derived from an EMBL/GenBank/DDBJ whole genome shotgun (WGS) entry which is preliminary data.</text>
</comment>
<reference evidence="1" key="2">
    <citation type="submission" date="2021-09" db="EMBL/GenBank/DDBJ databases">
        <authorList>
            <person name="Gilroy R."/>
        </authorList>
    </citation>
    <scope>NUCLEOTIDE SEQUENCE</scope>
    <source>
        <strain evidence="1">6019</strain>
    </source>
</reference>
<sequence>MTINQLLTFKTNTKSNDLDNFLPILDLKNISKNKKIVSNPNSFVDRQLKLIYGSDFLVSPDDSDLIILSEPNVETISTEEVSAFLEGYFKYMNIAKTNDIVVIHISSSNKWLGLFEEELLDANIPIYLNESEQTSTFLDYEKTININPFLPLSDFQHYSNEINKSIIIDLTLTSNSNRTYRLNFTKLINNIKGFDSLLIIINRSSTIPRLSNTKIKVIFEDEIDSEEFKHSTYVYVHTEEPYSLNSVNKVMYYAANSKVVFSNYNYYLNNTLPSIVMNLSRSFYDIRPFSDKEAFDILNESRNSIMYHY</sequence>
<name>A0A921DX50_9STAP</name>
<feature type="non-terminal residue" evidence="1">
    <location>
        <position position="309"/>
    </location>
</feature>
<protein>
    <submittedName>
        <fullName evidence="1">Uncharacterized protein</fullName>
    </submittedName>
</protein>